<feature type="domain" description="Beta-lactamase-related" evidence="1">
    <location>
        <begin position="22"/>
        <end position="358"/>
    </location>
</feature>
<dbReference type="Pfam" id="PF00144">
    <property type="entry name" value="Beta-lactamase"/>
    <property type="match status" value="1"/>
</dbReference>
<dbReference type="Proteomes" id="UP000799440">
    <property type="component" value="Unassembled WGS sequence"/>
</dbReference>
<keyword evidence="3" id="KW-1185">Reference proteome</keyword>
<dbReference type="AlphaFoldDB" id="A0A6A6UX13"/>
<dbReference type="InterPro" id="IPR012338">
    <property type="entry name" value="Beta-lactam/transpept-like"/>
</dbReference>
<proteinExistence type="predicted"/>
<organism evidence="2 3">
    <name type="scientific">Sporormia fimetaria CBS 119925</name>
    <dbReference type="NCBI Taxonomy" id="1340428"/>
    <lineage>
        <taxon>Eukaryota</taxon>
        <taxon>Fungi</taxon>
        <taxon>Dikarya</taxon>
        <taxon>Ascomycota</taxon>
        <taxon>Pezizomycotina</taxon>
        <taxon>Dothideomycetes</taxon>
        <taxon>Pleosporomycetidae</taxon>
        <taxon>Pleosporales</taxon>
        <taxon>Sporormiaceae</taxon>
        <taxon>Sporormia</taxon>
    </lineage>
</organism>
<evidence type="ECO:0000313" key="2">
    <source>
        <dbReference type="EMBL" id="KAF2742822.1"/>
    </source>
</evidence>
<evidence type="ECO:0000259" key="1">
    <source>
        <dbReference type="Pfam" id="PF00144"/>
    </source>
</evidence>
<accession>A0A6A6UX13</accession>
<gene>
    <name evidence="2" type="ORF">M011DRAFT_411849</name>
</gene>
<name>A0A6A6UX13_9PLEO</name>
<dbReference type="Gene3D" id="3.40.710.10">
    <property type="entry name" value="DD-peptidase/beta-lactamase superfamily"/>
    <property type="match status" value="1"/>
</dbReference>
<evidence type="ECO:0000313" key="3">
    <source>
        <dbReference type="Proteomes" id="UP000799440"/>
    </source>
</evidence>
<dbReference type="InterPro" id="IPR001466">
    <property type="entry name" value="Beta-lactam-related"/>
</dbReference>
<dbReference type="SUPFAM" id="SSF56601">
    <property type="entry name" value="beta-lactamase/transpeptidase-like"/>
    <property type="match status" value="1"/>
</dbReference>
<protein>
    <submittedName>
        <fullName evidence="2">Beta-lactamase/transpeptidase-like protein</fullName>
    </submittedName>
</protein>
<dbReference type="InterPro" id="IPR052907">
    <property type="entry name" value="Beta-lactamase/esterase"/>
</dbReference>
<dbReference type="OrthoDB" id="5946976at2759"/>
<sequence>MSVRSDDPRITVALQRSLDLGETGIAVAAYYRGKLVVDAVAGSVLKDKSEPVTRETLFAIFSVTKGVTALAVHIQAERGLINVNDPISKYWPDFGTNGKESITVEDALCHRAGIPQMPPGVTPELMADWDWMVKHVAELKPLFPPGEANAYHVLVWGWIIGEVVRRTDPSKRPFETFVYEEICKPLGVTDFYLGVPDDKLDRVATLSGGNSFPMVDEHGISPPAVFPGADVHNTRVVQQCVDPGAGAVANASSVARIFALIAEGGELDGVRLLSKERVAGLTRPRKGAHDQDKVLPIPVWFGAAGYWLGGEPNVSDPLVGDHRDIIYSPGAGGSLAFADIRDRISVAICHNNMDTPMVMEPERTFAPVVKSVREIIADLKRGDDE</sequence>
<dbReference type="PANTHER" id="PTHR43319:SF3">
    <property type="entry name" value="BETA-LACTAMASE-RELATED DOMAIN-CONTAINING PROTEIN"/>
    <property type="match status" value="1"/>
</dbReference>
<dbReference type="PANTHER" id="PTHR43319">
    <property type="entry name" value="BETA-LACTAMASE-RELATED"/>
    <property type="match status" value="1"/>
</dbReference>
<reference evidence="2" key="1">
    <citation type="journal article" date="2020" name="Stud. Mycol.">
        <title>101 Dothideomycetes genomes: a test case for predicting lifestyles and emergence of pathogens.</title>
        <authorList>
            <person name="Haridas S."/>
            <person name="Albert R."/>
            <person name="Binder M."/>
            <person name="Bloem J."/>
            <person name="Labutti K."/>
            <person name="Salamov A."/>
            <person name="Andreopoulos B."/>
            <person name="Baker S."/>
            <person name="Barry K."/>
            <person name="Bills G."/>
            <person name="Bluhm B."/>
            <person name="Cannon C."/>
            <person name="Castanera R."/>
            <person name="Culley D."/>
            <person name="Daum C."/>
            <person name="Ezra D."/>
            <person name="Gonzalez J."/>
            <person name="Henrissat B."/>
            <person name="Kuo A."/>
            <person name="Liang C."/>
            <person name="Lipzen A."/>
            <person name="Lutzoni F."/>
            <person name="Magnuson J."/>
            <person name="Mondo S."/>
            <person name="Nolan M."/>
            <person name="Ohm R."/>
            <person name="Pangilinan J."/>
            <person name="Park H.-J."/>
            <person name="Ramirez L."/>
            <person name="Alfaro M."/>
            <person name="Sun H."/>
            <person name="Tritt A."/>
            <person name="Yoshinaga Y."/>
            <person name="Zwiers L.-H."/>
            <person name="Turgeon B."/>
            <person name="Goodwin S."/>
            <person name="Spatafora J."/>
            <person name="Crous P."/>
            <person name="Grigoriev I."/>
        </authorList>
    </citation>
    <scope>NUCLEOTIDE SEQUENCE</scope>
    <source>
        <strain evidence="2">CBS 119925</strain>
    </source>
</reference>
<dbReference type="EMBL" id="MU006603">
    <property type="protein sequence ID" value="KAF2742822.1"/>
    <property type="molecule type" value="Genomic_DNA"/>
</dbReference>